<dbReference type="GO" id="GO:0016810">
    <property type="term" value="F:hydrolase activity, acting on carbon-nitrogen (but not peptide) bonds"/>
    <property type="evidence" value="ECO:0007669"/>
    <property type="project" value="InterPro"/>
</dbReference>
<name>A0A3M2RKX7_9GAMM</name>
<accession>A0A3M2RKX7</accession>
<feature type="domain" description="NodB homology" evidence="4">
    <location>
        <begin position="83"/>
        <end position="344"/>
    </location>
</feature>
<organism evidence="5 6">
    <name type="scientific">Marinobacter litoralis</name>
    <dbReference type="NCBI Taxonomy" id="187981"/>
    <lineage>
        <taxon>Bacteria</taxon>
        <taxon>Pseudomonadati</taxon>
        <taxon>Pseudomonadota</taxon>
        <taxon>Gammaproteobacteria</taxon>
        <taxon>Pseudomonadales</taxon>
        <taxon>Marinobacteraceae</taxon>
        <taxon>Marinobacter</taxon>
    </lineage>
</organism>
<gene>
    <name evidence="5" type="primary">icaB</name>
    <name evidence="5" type="ORF">DOQ08_00685</name>
</gene>
<evidence type="ECO:0000259" key="4">
    <source>
        <dbReference type="PROSITE" id="PS51677"/>
    </source>
</evidence>
<evidence type="ECO:0000256" key="3">
    <source>
        <dbReference type="SAM" id="SignalP"/>
    </source>
</evidence>
<feature type="chain" id="PRO_5017952365" evidence="3">
    <location>
        <begin position="26"/>
        <end position="344"/>
    </location>
</feature>
<proteinExistence type="predicted"/>
<reference evidence="5 6" key="1">
    <citation type="submission" date="2018-08" db="EMBL/GenBank/DDBJ databases">
        <title>Whole Genome Sequence of the Moderate Halophilic Marine Bacterium Marinobacter litoralis Sw-45.</title>
        <authorList>
            <person name="Musa H."/>
        </authorList>
    </citation>
    <scope>NUCLEOTIDE SEQUENCE [LARGE SCALE GENOMIC DNA]</scope>
    <source>
        <strain evidence="5 6">Sw-45</strain>
    </source>
</reference>
<dbReference type="OrthoDB" id="9814639at2"/>
<dbReference type="Gene3D" id="3.20.20.370">
    <property type="entry name" value="Glycoside hydrolase/deacetylase"/>
    <property type="match status" value="1"/>
</dbReference>
<dbReference type="Pfam" id="PF01522">
    <property type="entry name" value="Polysacc_deac_1"/>
    <property type="match status" value="1"/>
</dbReference>
<keyword evidence="6" id="KW-1185">Reference proteome</keyword>
<dbReference type="PANTHER" id="PTHR34216:SF3">
    <property type="entry name" value="POLY-BETA-1,6-N-ACETYL-D-GLUCOSAMINE N-DEACETYLASE"/>
    <property type="match status" value="1"/>
</dbReference>
<dbReference type="CDD" id="cd10973">
    <property type="entry name" value="CE4_DAC_u4_5s"/>
    <property type="match status" value="1"/>
</dbReference>
<protein>
    <submittedName>
        <fullName evidence="5">Poly-beta-1,6-N-acetyl-D-glucosamine N-deacetylase</fullName>
        <ecNumber evidence="5">3.5.1.-</ecNumber>
    </submittedName>
</protein>
<comment type="caution">
    <text evidence="5">The sequence shown here is derived from an EMBL/GenBank/DDBJ whole genome shotgun (WGS) entry which is preliminary data.</text>
</comment>
<dbReference type="InterPro" id="IPR002509">
    <property type="entry name" value="NODB_dom"/>
</dbReference>
<dbReference type="InterPro" id="IPR051398">
    <property type="entry name" value="Polysacch_Deacetylase"/>
</dbReference>
<dbReference type="PANTHER" id="PTHR34216">
    <property type="match status" value="1"/>
</dbReference>
<dbReference type="PROSITE" id="PS51677">
    <property type="entry name" value="NODB"/>
    <property type="match status" value="1"/>
</dbReference>
<evidence type="ECO:0000256" key="1">
    <source>
        <dbReference type="ARBA" id="ARBA00004613"/>
    </source>
</evidence>
<dbReference type="GO" id="GO:0005576">
    <property type="term" value="C:extracellular region"/>
    <property type="evidence" value="ECO:0007669"/>
    <property type="project" value="UniProtKB-SubCell"/>
</dbReference>
<dbReference type="EMBL" id="QMDL01000001">
    <property type="protein sequence ID" value="RMJ06003.1"/>
    <property type="molecule type" value="Genomic_DNA"/>
</dbReference>
<dbReference type="PROSITE" id="PS51257">
    <property type="entry name" value="PROKAR_LIPOPROTEIN"/>
    <property type="match status" value="1"/>
</dbReference>
<evidence type="ECO:0000313" key="5">
    <source>
        <dbReference type="EMBL" id="RMJ06003.1"/>
    </source>
</evidence>
<sequence length="344" mass="37806">MINFRKLFALPALSLMMAFSCTAQADLVVLQYHHVADSTPPATSTSRSLFEAQLQMISDLGLKVVPLGPATRQALAGDAPATNQVAITFDDAYESVYNVAAPILDQQKMPYTIFVNTNAVGGQGYMDWAELKRLSSKDWVTIANHSADHGHLARRPGEAEADWHKRANRSLDDAQRILEKQLGTTERLFAYPYGEYDESLEQKLSERGWLGFGQQSGAIGRQSHGTRLPRFPMANAYGQLGSLKDKLLSKAFPVDASRLPDGVVSNNPPSLTLKLEAPLSASRLTCFASGLGRIDFNVSGDTVTVQAPKALNARRFRYNCTHPAGNGSYYWLSQQWLNLDAPED</sequence>
<dbReference type="RefSeq" id="WP_114333479.1">
    <property type="nucleotide sequence ID" value="NZ_QMDL01000001.1"/>
</dbReference>
<dbReference type="GO" id="GO:0005975">
    <property type="term" value="P:carbohydrate metabolic process"/>
    <property type="evidence" value="ECO:0007669"/>
    <property type="project" value="InterPro"/>
</dbReference>
<keyword evidence="5" id="KW-0378">Hydrolase</keyword>
<dbReference type="InterPro" id="IPR011330">
    <property type="entry name" value="Glyco_hydro/deAcase_b/a-brl"/>
</dbReference>
<feature type="signal peptide" evidence="3">
    <location>
        <begin position="1"/>
        <end position="25"/>
    </location>
</feature>
<dbReference type="Proteomes" id="UP000265903">
    <property type="component" value="Unassembled WGS sequence"/>
</dbReference>
<dbReference type="EC" id="3.5.1.-" evidence="5"/>
<evidence type="ECO:0000313" key="6">
    <source>
        <dbReference type="Proteomes" id="UP000265903"/>
    </source>
</evidence>
<dbReference type="SUPFAM" id="SSF88713">
    <property type="entry name" value="Glycoside hydrolase/deacetylase"/>
    <property type="match status" value="1"/>
</dbReference>
<evidence type="ECO:0000256" key="2">
    <source>
        <dbReference type="ARBA" id="ARBA00022729"/>
    </source>
</evidence>
<comment type="subcellular location">
    <subcellularLocation>
        <location evidence="1">Secreted</location>
    </subcellularLocation>
</comment>
<keyword evidence="2 3" id="KW-0732">Signal</keyword>
<dbReference type="AlphaFoldDB" id="A0A3M2RKX7"/>